<evidence type="ECO:0000313" key="1">
    <source>
        <dbReference type="EMBL" id="TNH38622.1"/>
    </source>
</evidence>
<sequence length="133" mass="14279">MTPTPILIACTIIGSLASCATTAERCNARISSEQRNISRLLQDVETNIARGYAYETTASYTPGFRICAGGFSHGSDRVGLGYSSCYGGERTIRQRVAIDPDAELRKRAALRNRLAALSATDGAQCAVRQQSAF</sequence>
<accession>A0A5C4R3W0</accession>
<dbReference type="EMBL" id="VDDC01000026">
    <property type="protein sequence ID" value="TNH38622.1"/>
    <property type="molecule type" value="Genomic_DNA"/>
</dbReference>
<dbReference type="RefSeq" id="WP_139599086.1">
    <property type="nucleotide sequence ID" value="NZ_VDDC01000026.1"/>
</dbReference>
<proteinExistence type="predicted"/>
<gene>
    <name evidence="1" type="ORF">FHD67_14310</name>
</gene>
<name>A0A5C4R3W0_9RHOB</name>
<evidence type="ECO:0000313" key="2">
    <source>
        <dbReference type="Proteomes" id="UP000304880"/>
    </source>
</evidence>
<protein>
    <submittedName>
        <fullName evidence="1">Uncharacterized protein</fullName>
    </submittedName>
</protein>
<dbReference type="Proteomes" id="UP000304880">
    <property type="component" value="Unassembled WGS sequence"/>
</dbReference>
<keyword evidence="2" id="KW-1185">Reference proteome</keyword>
<comment type="caution">
    <text evidence="1">The sequence shown here is derived from an EMBL/GenBank/DDBJ whole genome shotgun (WGS) entry which is preliminary data.</text>
</comment>
<reference evidence="1 2" key="1">
    <citation type="submission" date="2019-06" db="EMBL/GenBank/DDBJ databases">
        <authorList>
            <person name="Li J."/>
        </authorList>
    </citation>
    <scope>NUCLEOTIDE SEQUENCE [LARGE SCALE GENOMIC DNA]</scope>
    <source>
        <strain evidence="1 2">CGMCC 1.8012</strain>
    </source>
</reference>
<dbReference type="AlphaFoldDB" id="A0A5C4R3W0"/>
<organism evidence="1 2">
    <name type="scientific">Paracoccus haeundaensis</name>
    <dbReference type="NCBI Taxonomy" id="225362"/>
    <lineage>
        <taxon>Bacteria</taxon>
        <taxon>Pseudomonadati</taxon>
        <taxon>Pseudomonadota</taxon>
        <taxon>Alphaproteobacteria</taxon>
        <taxon>Rhodobacterales</taxon>
        <taxon>Paracoccaceae</taxon>
        <taxon>Paracoccus</taxon>
    </lineage>
</organism>